<dbReference type="EMBL" id="VZUS01000006">
    <property type="protein sequence ID" value="KAB1184825.1"/>
    <property type="molecule type" value="Genomic_DNA"/>
</dbReference>
<reference evidence="1" key="1">
    <citation type="submission" date="2019-09" db="EMBL/GenBank/DDBJ databases">
        <title>Genomic analysis of Haloferax sp. CBA1149.</title>
        <authorList>
            <person name="Roh S.W."/>
        </authorList>
    </citation>
    <scope>NUCLEOTIDE SEQUENCE</scope>
    <source>
        <strain evidence="1">CBA1149</strain>
    </source>
</reference>
<dbReference type="RefSeq" id="WP_151139989.1">
    <property type="nucleotide sequence ID" value="NZ_VZUS01000006.1"/>
</dbReference>
<name>A0A643JR29_9EURY</name>
<sequence>MSEQVCVYWDDSLLSDRTGFAISGLTADGEPSHKVKISEGADGFVSVFARPENGNRTVALALESSPEPGVYIFEPKYAGYDFEVRLEYPQEPYPSPAMQTYEVTSPLCAVEVGDTIDIGLRKDVTTTPGVKHVEGRVIDVADCCGLLPDTPPFDIDPDTVLSILVNISDEKGDVEKAQAVSAMLIRRRLSSVGNKMGVLNITGTENPLEFDWEGRSDTPHLQVESVTVTPEKGEPWTVENEGLSELQFNPLADYSTTERVEELQSAFAEMPDVTVSERTLEVFATAVTAEPPDMSIECHYKSRRSGNVLMKSGKLREARSVYYAESNRAKHQIRFADNEATYYLLVDTDNTASESVSVYTVAENRHWDSELGPLVELELTGSQ</sequence>
<comment type="caution">
    <text evidence="1">The sequence shown here is derived from an EMBL/GenBank/DDBJ whole genome shotgun (WGS) entry which is preliminary data.</text>
</comment>
<organism evidence="1">
    <name type="scientific">Haloferax sp. CBA1149</name>
    <dbReference type="NCBI Taxonomy" id="2650753"/>
    <lineage>
        <taxon>Archaea</taxon>
        <taxon>Methanobacteriati</taxon>
        <taxon>Methanobacteriota</taxon>
        <taxon>Stenosarchaea group</taxon>
        <taxon>Halobacteria</taxon>
        <taxon>Halobacteriales</taxon>
        <taxon>Haloferacaceae</taxon>
        <taxon>Haloferax</taxon>
    </lineage>
</organism>
<protein>
    <submittedName>
        <fullName evidence="1">Uncharacterized protein</fullName>
    </submittedName>
</protein>
<accession>A0A643JR29</accession>
<proteinExistence type="predicted"/>
<dbReference type="AlphaFoldDB" id="A0A643JR29"/>
<evidence type="ECO:0000313" key="1">
    <source>
        <dbReference type="EMBL" id="KAB1184825.1"/>
    </source>
</evidence>
<gene>
    <name evidence="1" type="ORF">Hfx1149_17335</name>
</gene>